<organism evidence="1 2">
    <name type="scientific">Halapricum desulfuricans</name>
    <dbReference type="NCBI Taxonomy" id="2841257"/>
    <lineage>
        <taxon>Archaea</taxon>
        <taxon>Methanobacteriati</taxon>
        <taxon>Methanobacteriota</taxon>
        <taxon>Stenosarchaea group</taxon>
        <taxon>Halobacteria</taxon>
        <taxon>Halobacteriales</taxon>
        <taxon>Haloarculaceae</taxon>
        <taxon>Halapricum</taxon>
    </lineage>
</organism>
<dbReference type="AlphaFoldDB" id="A0A897N4S6"/>
<evidence type="ECO:0000313" key="1">
    <source>
        <dbReference type="EMBL" id="QSG07481.1"/>
    </source>
</evidence>
<reference evidence="1 2" key="1">
    <citation type="submission" date="2020-11" db="EMBL/GenBank/DDBJ databases">
        <title>Carbohydrate-dependent, anaerobic sulfur respiration: A novel catabolism in halophilic archaea.</title>
        <authorList>
            <person name="Sorokin D.Y."/>
            <person name="Messina E."/>
            <person name="Smedile F."/>
            <person name="La Cono V."/>
            <person name="Hallsworth J.E."/>
            <person name="Yakimov M.M."/>
        </authorList>
    </citation>
    <scope>NUCLEOTIDE SEQUENCE [LARGE SCALE GENOMIC DNA]</scope>
    <source>
        <strain evidence="1 2">HSR12-2</strain>
    </source>
</reference>
<dbReference type="KEGG" id="hds:HSR122_0059"/>
<protein>
    <submittedName>
        <fullName evidence="1">Uncharacterized protein</fullName>
    </submittedName>
</protein>
<name>A0A897N4S6_9EURY</name>
<sequence length="93" mass="10179">MVARGHTTDRQATRWDGRQQSGFVWDDALASAPQSAALNVRKRSRTRRTRSAGGRDACFRVRPSYSLVPCQTASISVVISIVTVMGLGDTELI</sequence>
<accession>A0A897N4S6</accession>
<evidence type="ECO:0000313" key="2">
    <source>
        <dbReference type="Proteomes" id="UP000662973"/>
    </source>
</evidence>
<dbReference type="Proteomes" id="UP000662973">
    <property type="component" value="Chromosome"/>
</dbReference>
<keyword evidence="2" id="KW-1185">Reference proteome</keyword>
<dbReference type="EMBL" id="CP064788">
    <property type="protein sequence ID" value="QSG07481.1"/>
    <property type="molecule type" value="Genomic_DNA"/>
</dbReference>
<proteinExistence type="predicted"/>
<gene>
    <name evidence="1" type="ORF">HSR122_0059</name>
</gene>